<dbReference type="SUPFAM" id="SSF82861">
    <property type="entry name" value="Mechanosensitive channel protein MscS (YggB), transmembrane region"/>
    <property type="match status" value="1"/>
</dbReference>
<name>A0A4S4NER4_9RHOB</name>
<dbReference type="Gene3D" id="2.30.30.60">
    <property type="match status" value="1"/>
</dbReference>
<reference evidence="10 11" key="1">
    <citation type="submission" date="2019-04" db="EMBL/GenBank/DDBJ databases">
        <title>Shimia ponticola sp. nov., isolated from seawater.</title>
        <authorList>
            <person name="Kim Y.-O."/>
            <person name="Yoon J.-H."/>
        </authorList>
    </citation>
    <scope>NUCLEOTIDE SEQUENCE [LARGE SCALE GENOMIC DNA]</scope>
    <source>
        <strain evidence="10 11">MYP11</strain>
    </source>
</reference>
<evidence type="ECO:0000313" key="11">
    <source>
        <dbReference type="Proteomes" id="UP000306602"/>
    </source>
</evidence>
<accession>A0A4S4NER4</accession>
<dbReference type="Gene3D" id="3.30.70.100">
    <property type="match status" value="1"/>
</dbReference>
<feature type="transmembrane region" description="Helical" evidence="7">
    <location>
        <begin position="161"/>
        <end position="183"/>
    </location>
</feature>
<evidence type="ECO:0000259" key="8">
    <source>
        <dbReference type="Pfam" id="PF00924"/>
    </source>
</evidence>
<comment type="caution">
    <text evidence="10">The sequence shown here is derived from an EMBL/GenBank/DDBJ whole genome shotgun (WGS) entry which is preliminary data.</text>
</comment>
<feature type="domain" description="Mechanosensitive ion channel MscS C-terminal" evidence="9">
    <location>
        <begin position="362"/>
        <end position="445"/>
    </location>
</feature>
<keyword evidence="4 7" id="KW-0812">Transmembrane</keyword>
<feature type="transmembrane region" description="Helical" evidence="7">
    <location>
        <begin position="55"/>
        <end position="73"/>
    </location>
</feature>
<comment type="similarity">
    <text evidence="2">Belongs to the MscS (TC 1.A.23) family.</text>
</comment>
<keyword evidence="11" id="KW-1185">Reference proteome</keyword>
<dbReference type="InterPro" id="IPR011014">
    <property type="entry name" value="MscS_channel_TM-2"/>
</dbReference>
<dbReference type="InterPro" id="IPR011066">
    <property type="entry name" value="MscS_channel_C_sf"/>
</dbReference>
<proteinExistence type="inferred from homology"/>
<dbReference type="SUPFAM" id="SSF50182">
    <property type="entry name" value="Sm-like ribonucleoproteins"/>
    <property type="match status" value="1"/>
</dbReference>
<evidence type="ECO:0000256" key="7">
    <source>
        <dbReference type="SAM" id="Phobius"/>
    </source>
</evidence>
<dbReference type="PANTHER" id="PTHR30347:SF1">
    <property type="entry name" value="MECHANOSENSITIVE CHANNEL MSCK"/>
    <property type="match status" value="1"/>
</dbReference>
<sequence length="461" mass="50800">MKRLLGPRVARNLANASEVRVEFDLESQPEIVQQAVGYALQAWDIAKGWLLSPEAWSQFALLVVAYLGAVFVARKLRPLLERLLDPGETQNLLTKPRLFVMRFLALLLPLLAYVFTGIGESIVRSIFDSGAVIAFGKRVFLFLALRALVRDIFTDPFLKVFGRYVLIPIGALYTLGLLDIVQAKLTETVVQLGNISFSVMSIVRGLIAGSVLFWLGRWSNEQSTQFIHKQEEMRPSLRQLAAKSVEFIIFGIAFLLLMNIMGINLSALAVLGGAIGVGLGFGLQKIASNFISGVILLVEGQATVGDYVELDGGEAGTIIKMMARATILETYDGRWIVVPNEDFITTRVVNYSDSGSGNRYEAEFSVSYDTDINLVPDIIEKAVATHPGVLDKPYPPDCELRGFGDSGIDFAVEFWVNGIDDGDNKYTSDVLFLIWNALKDHDITIPYPQRVVEIKGGLPSS</sequence>
<feature type="domain" description="Mechanosensitive ion channel MscS" evidence="8">
    <location>
        <begin position="286"/>
        <end position="352"/>
    </location>
</feature>
<feature type="transmembrane region" description="Helical" evidence="7">
    <location>
        <begin position="130"/>
        <end position="149"/>
    </location>
</feature>
<evidence type="ECO:0000256" key="2">
    <source>
        <dbReference type="ARBA" id="ARBA00008017"/>
    </source>
</evidence>
<evidence type="ECO:0000256" key="5">
    <source>
        <dbReference type="ARBA" id="ARBA00022989"/>
    </source>
</evidence>
<keyword evidence="3" id="KW-1003">Cell membrane</keyword>
<dbReference type="Pfam" id="PF21082">
    <property type="entry name" value="MS_channel_3rd"/>
    <property type="match status" value="1"/>
</dbReference>
<keyword evidence="5 7" id="KW-1133">Transmembrane helix</keyword>
<dbReference type="Pfam" id="PF00924">
    <property type="entry name" value="MS_channel_2nd"/>
    <property type="match status" value="1"/>
</dbReference>
<evidence type="ECO:0000313" key="10">
    <source>
        <dbReference type="EMBL" id="THH36618.1"/>
    </source>
</evidence>
<dbReference type="Gene3D" id="1.10.287.1260">
    <property type="match status" value="1"/>
</dbReference>
<dbReference type="Proteomes" id="UP000306602">
    <property type="component" value="Unassembled WGS sequence"/>
</dbReference>
<keyword evidence="6 7" id="KW-0472">Membrane</keyword>
<protein>
    <submittedName>
        <fullName evidence="10">Mechanosensitive ion channel</fullName>
    </submittedName>
</protein>
<dbReference type="InterPro" id="IPR010920">
    <property type="entry name" value="LSM_dom_sf"/>
</dbReference>
<dbReference type="GO" id="GO:0005886">
    <property type="term" value="C:plasma membrane"/>
    <property type="evidence" value="ECO:0007669"/>
    <property type="project" value="UniProtKB-SubCell"/>
</dbReference>
<dbReference type="EMBL" id="SRKY01000002">
    <property type="protein sequence ID" value="THH36618.1"/>
    <property type="molecule type" value="Genomic_DNA"/>
</dbReference>
<dbReference type="OrthoDB" id="9799209at2"/>
<organism evidence="10 11">
    <name type="scientific">Aliishimia ponticola</name>
    <dbReference type="NCBI Taxonomy" id="2499833"/>
    <lineage>
        <taxon>Bacteria</taxon>
        <taxon>Pseudomonadati</taxon>
        <taxon>Pseudomonadota</taxon>
        <taxon>Alphaproteobacteria</taxon>
        <taxon>Rhodobacterales</taxon>
        <taxon>Paracoccaceae</taxon>
        <taxon>Aliishimia</taxon>
    </lineage>
</organism>
<feature type="transmembrane region" description="Helical" evidence="7">
    <location>
        <begin position="99"/>
        <end position="118"/>
    </location>
</feature>
<evidence type="ECO:0000259" key="9">
    <source>
        <dbReference type="Pfam" id="PF21082"/>
    </source>
</evidence>
<feature type="transmembrane region" description="Helical" evidence="7">
    <location>
        <begin position="195"/>
        <end position="216"/>
    </location>
</feature>
<comment type="subcellular location">
    <subcellularLocation>
        <location evidence="1">Cell membrane</location>
        <topology evidence="1">Multi-pass membrane protein</topology>
    </subcellularLocation>
</comment>
<dbReference type="AlphaFoldDB" id="A0A4S4NER4"/>
<dbReference type="GO" id="GO:0008381">
    <property type="term" value="F:mechanosensitive monoatomic ion channel activity"/>
    <property type="evidence" value="ECO:0007669"/>
    <property type="project" value="UniProtKB-ARBA"/>
</dbReference>
<dbReference type="PANTHER" id="PTHR30347">
    <property type="entry name" value="POTASSIUM CHANNEL RELATED"/>
    <property type="match status" value="1"/>
</dbReference>
<dbReference type="InterPro" id="IPR049278">
    <property type="entry name" value="MS_channel_C"/>
</dbReference>
<evidence type="ECO:0000256" key="4">
    <source>
        <dbReference type="ARBA" id="ARBA00022692"/>
    </source>
</evidence>
<evidence type="ECO:0000256" key="3">
    <source>
        <dbReference type="ARBA" id="ARBA00022475"/>
    </source>
</evidence>
<dbReference type="InterPro" id="IPR023408">
    <property type="entry name" value="MscS_beta-dom_sf"/>
</dbReference>
<gene>
    <name evidence="10" type="ORF">E4Z66_06615</name>
</gene>
<evidence type="ECO:0000256" key="1">
    <source>
        <dbReference type="ARBA" id="ARBA00004651"/>
    </source>
</evidence>
<dbReference type="InterPro" id="IPR006685">
    <property type="entry name" value="MscS_channel_2nd"/>
</dbReference>
<dbReference type="SUPFAM" id="SSF82689">
    <property type="entry name" value="Mechanosensitive channel protein MscS (YggB), C-terminal domain"/>
    <property type="match status" value="1"/>
</dbReference>
<evidence type="ECO:0000256" key="6">
    <source>
        <dbReference type="ARBA" id="ARBA00023136"/>
    </source>
</evidence>
<dbReference type="InterPro" id="IPR052702">
    <property type="entry name" value="MscS-like_channel"/>
</dbReference>